<feature type="chain" id="PRO_5031357564" description="Lipoprotein" evidence="1">
    <location>
        <begin position="23"/>
        <end position="206"/>
    </location>
</feature>
<evidence type="ECO:0000313" key="2">
    <source>
        <dbReference type="EMBL" id="MPW22389.1"/>
    </source>
</evidence>
<dbReference type="RefSeq" id="WP_152767035.1">
    <property type="nucleotide sequence ID" value="NZ_WHNP01000065.1"/>
</dbReference>
<organism evidence="2 3">
    <name type="scientific">Paraburkholderia franconis</name>
    <dbReference type="NCBI Taxonomy" id="2654983"/>
    <lineage>
        <taxon>Bacteria</taxon>
        <taxon>Pseudomonadati</taxon>
        <taxon>Pseudomonadota</taxon>
        <taxon>Betaproteobacteria</taxon>
        <taxon>Burkholderiales</taxon>
        <taxon>Burkholderiaceae</taxon>
        <taxon>Paraburkholderia</taxon>
    </lineage>
</organism>
<dbReference type="PROSITE" id="PS51257">
    <property type="entry name" value="PROKAR_LIPOPROTEIN"/>
    <property type="match status" value="1"/>
</dbReference>
<keyword evidence="1" id="KW-0732">Signal</keyword>
<proteinExistence type="predicted"/>
<keyword evidence="3" id="KW-1185">Reference proteome</keyword>
<reference evidence="2 3" key="1">
    <citation type="submission" date="2019-10" db="EMBL/GenBank/DDBJ databases">
        <title>Paraburkholderia sp. isolated from nodules of Mimosa pudica from Brazilian Atlantic Forest soils.</title>
        <authorList>
            <person name="Paulitsch F."/>
            <person name="Hungria M."/>
            <person name="Dall'Agnol R."/>
        </authorList>
    </citation>
    <scope>NUCLEOTIDE SEQUENCE [LARGE SCALE GENOMIC DNA]</scope>
    <source>
        <strain evidence="2 3">CNPSo 3157</strain>
    </source>
</reference>
<gene>
    <name evidence="2" type="ORF">GCT13_37575</name>
</gene>
<accession>A0A7X1NI73</accession>
<comment type="caution">
    <text evidence="2">The sequence shown here is derived from an EMBL/GenBank/DDBJ whole genome shotgun (WGS) entry which is preliminary data.</text>
</comment>
<evidence type="ECO:0000256" key="1">
    <source>
        <dbReference type="SAM" id="SignalP"/>
    </source>
</evidence>
<sequence length="206" mass="21814">MSDSFSRTPACLCLALALAACASPQPEVADANATSAPPAFWWSVFDWNTNEGFRTSSPDGTVTMVGKHNVDVALEVFAWSGVGDIQVRGQLRQIRCGHIEYVSPSKGGSASRVVSEGRTYDAQLPPRDESNPIPLVQMAVSAYHFNPASTSAVQLCPATMGQYQGTTVSGTIQLNASATAFQNPNVKTTGTLTINLVPCDTGRTCQ</sequence>
<evidence type="ECO:0008006" key="4">
    <source>
        <dbReference type="Google" id="ProtNLM"/>
    </source>
</evidence>
<dbReference type="AlphaFoldDB" id="A0A7X1NI73"/>
<evidence type="ECO:0000313" key="3">
    <source>
        <dbReference type="Proteomes" id="UP000484381"/>
    </source>
</evidence>
<protein>
    <recommendedName>
        <fullName evidence="4">Lipoprotein</fullName>
    </recommendedName>
</protein>
<name>A0A7X1NI73_9BURK</name>
<dbReference type="Proteomes" id="UP000484381">
    <property type="component" value="Unassembled WGS sequence"/>
</dbReference>
<dbReference type="EMBL" id="WHNP01000065">
    <property type="protein sequence ID" value="MPW22389.1"/>
    <property type="molecule type" value="Genomic_DNA"/>
</dbReference>
<feature type="signal peptide" evidence="1">
    <location>
        <begin position="1"/>
        <end position="22"/>
    </location>
</feature>